<feature type="non-terminal residue" evidence="2">
    <location>
        <position position="355"/>
    </location>
</feature>
<feature type="compositionally biased region" description="Basic and acidic residues" evidence="1">
    <location>
        <begin position="24"/>
        <end position="40"/>
    </location>
</feature>
<evidence type="ECO:0000313" key="2">
    <source>
        <dbReference type="EMBL" id="CAA9537241.1"/>
    </source>
</evidence>
<feature type="compositionally biased region" description="Basic and acidic residues" evidence="1">
    <location>
        <begin position="189"/>
        <end position="207"/>
    </location>
</feature>
<name>A0A6J4U0C6_9BACT</name>
<dbReference type="EMBL" id="CADCWF010000018">
    <property type="protein sequence ID" value="CAA9537241.1"/>
    <property type="molecule type" value="Genomic_DNA"/>
</dbReference>
<reference evidence="2" key="1">
    <citation type="submission" date="2020-02" db="EMBL/GenBank/DDBJ databases">
        <authorList>
            <person name="Meier V. D."/>
        </authorList>
    </citation>
    <scope>NUCLEOTIDE SEQUENCE</scope>
    <source>
        <strain evidence="2">AVDCRST_MAG59</strain>
    </source>
</reference>
<organism evidence="2">
    <name type="scientific">uncultured Thermomicrobiales bacterium</name>
    <dbReference type="NCBI Taxonomy" id="1645740"/>
    <lineage>
        <taxon>Bacteria</taxon>
        <taxon>Pseudomonadati</taxon>
        <taxon>Thermomicrobiota</taxon>
        <taxon>Thermomicrobia</taxon>
        <taxon>Thermomicrobiales</taxon>
        <taxon>environmental samples</taxon>
    </lineage>
</organism>
<feature type="compositionally biased region" description="Basic and acidic residues" evidence="1">
    <location>
        <begin position="234"/>
        <end position="255"/>
    </location>
</feature>
<dbReference type="AlphaFoldDB" id="A0A6J4U0C6"/>
<accession>A0A6J4U0C6</accession>
<feature type="compositionally biased region" description="Basic and acidic residues" evidence="1">
    <location>
        <begin position="155"/>
        <end position="168"/>
    </location>
</feature>
<feature type="compositionally biased region" description="Low complexity" evidence="1">
    <location>
        <begin position="90"/>
        <end position="103"/>
    </location>
</feature>
<feature type="compositionally biased region" description="Basic and acidic residues" evidence="1">
    <location>
        <begin position="60"/>
        <end position="85"/>
    </location>
</feature>
<feature type="non-terminal residue" evidence="2">
    <location>
        <position position="1"/>
    </location>
</feature>
<feature type="compositionally biased region" description="Basic residues" evidence="1">
    <location>
        <begin position="41"/>
        <end position="59"/>
    </location>
</feature>
<sequence>ARRRCPPRPRDERPDVEPGSGALRPRDAPDRTRGGDDREGPRRRHGRLPRLTGWRHRPRLRDGDRPQEPRPERRDRLPDARDRLRPGPGPARLLPGAGAAGHHPPGPHRRRPRHLADCLGGGSGHGAVRLRPPDGGGGPDRRAGAGPPLVGGRPADGRPRPLRPERLRLRYRQRRPAAGEGARAAAVDGRGRDGPRCLPPDRREFPRGARPLRRPGHRQPLQLPGAGAGGPPARRRDDRPAGRARRGDRGGDGRLDAGAGLGPRRDDQRAPDAGGGRRPDRPRLPARRQQPARRDRDGPRRRLRDRADPARPRHHRRRPEDPRPAAPPRLRGGRRGGSHARQLVTADGAGVADGM</sequence>
<evidence type="ECO:0000256" key="1">
    <source>
        <dbReference type="SAM" id="MobiDB-lite"/>
    </source>
</evidence>
<proteinExistence type="predicted"/>
<protein>
    <submittedName>
        <fullName evidence="2">Uncharacterized protein</fullName>
    </submittedName>
</protein>
<feature type="region of interest" description="Disordered" evidence="1">
    <location>
        <begin position="1"/>
        <end position="355"/>
    </location>
</feature>
<feature type="compositionally biased region" description="Basic and acidic residues" evidence="1">
    <location>
        <begin position="263"/>
        <end position="283"/>
    </location>
</feature>
<gene>
    <name evidence="2" type="ORF">AVDCRST_MAG59-440</name>
</gene>
<feature type="compositionally biased region" description="Basic and acidic residues" evidence="1">
    <location>
        <begin position="292"/>
        <end position="311"/>
    </location>
</feature>
<feature type="compositionally biased region" description="Low complexity" evidence="1">
    <location>
        <begin position="176"/>
        <end position="188"/>
    </location>
</feature>